<name>A0A285JJF0_9ACTN</name>
<protein>
    <submittedName>
        <fullName evidence="8">ABC-2 type transport system ATP-binding protein</fullName>
    </submittedName>
</protein>
<evidence type="ECO:0000256" key="4">
    <source>
        <dbReference type="ARBA" id="ARBA00022741"/>
    </source>
</evidence>
<dbReference type="InterPro" id="IPR003593">
    <property type="entry name" value="AAA+_ATPase"/>
</dbReference>
<dbReference type="InterPro" id="IPR050763">
    <property type="entry name" value="ABC_transporter_ATP-binding"/>
</dbReference>
<evidence type="ECO:0000313" key="9">
    <source>
        <dbReference type="Proteomes" id="UP000219612"/>
    </source>
</evidence>
<dbReference type="AlphaFoldDB" id="A0A285JJF0"/>
<dbReference type="InterPro" id="IPR017871">
    <property type="entry name" value="ABC_transporter-like_CS"/>
</dbReference>
<dbReference type="CDD" id="cd03230">
    <property type="entry name" value="ABC_DR_subfamily_A"/>
    <property type="match status" value="1"/>
</dbReference>
<evidence type="ECO:0000259" key="7">
    <source>
        <dbReference type="PROSITE" id="PS50893"/>
    </source>
</evidence>
<keyword evidence="4" id="KW-0547">Nucleotide-binding</keyword>
<dbReference type="RefSeq" id="WP_097325713.1">
    <property type="nucleotide sequence ID" value="NZ_OBDY01000020.1"/>
</dbReference>
<dbReference type="EMBL" id="OBDY01000020">
    <property type="protein sequence ID" value="SNY59496.1"/>
    <property type="molecule type" value="Genomic_DNA"/>
</dbReference>
<dbReference type="PANTHER" id="PTHR42711:SF5">
    <property type="entry name" value="ABC TRANSPORTER ATP-BINDING PROTEIN NATA"/>
    <property type="match status" value="1"/>
</dbReference>
<keyword evidence="6" id="KW-0046">Antibiotic resistance</keyword>
<feature type="domain" description="ABC transporter" evidence="7">
    <location>
        <begin position="12"/>
        <end position="237"/>
    </location>
</feature>
<dbReference type="GO" id="GO:0005886">
    <property type="term" value="C:plasma membrane"/>
    <property type="evidence" value="ECO:0007669"/>
    <property type="project" value="UniProtKB-SubCell"/>
</dbReference>
<evidence type="ECO:0000256" key="2">
    <source>
        <dbReference type="ARBA" id="ARBA00005417"/>
    </source>
</evidence>
<dbReference type="Pfam" id="PF00005">
    <property type="entry name" value="ABC_tran"/>
    <property type="match status" value="1"/>
</dbReference>
<dbReference type="Proteomes" id="UP000219612">
    <property type="component" value="Unassembled WGS sequence"/>
</dbReference>
<keyword evidence="5 8" id="KW-0067">ATP-binding</keyword>
<dbReference type="OrthoDB" id="3452254at2"/>
<keyword evidence="9" id="KW-1185">Reference proteome</keyword>
<organism evidence="8 9">
    <name type="scientific">Paractinoplanes atraurantiacus</name>
    <dbReference type="NCBI Taxonomy" id="1036182"/>
    <lineage>
        <taxon>Bacteria</taxon>
        <taxon>Bacillati</taxon>
        <taxon>Actinomycetota</taxon>
        <taxon>Actinomycetes</taxon>
        <taxon>Micromonosporales</taxon>
        <taxon>Micromonosporaceae</taxon>
        <taxon>Paractinoplanes</taxon>
    </lineage>
</organism>
<dbReference type="SMART" id="SM00382">
    <property type="entry name" value="AAA"/>
    <property type="match status" value="1"/>
</dbReference>
<dbReference type="SUPFAM" id="SSF52540">
    <property type="entry name" value="P-loop containing nucleoside triphosphate hydrolases"/>
    <property type="match status" value="1"/>
</dbReference>
<evidence type="ECO:0000256" key="3">
    <source>
        <dbReference type="ARBA" id="ARBA00022448"/>
    </source>
</evidence>
<evidence type="ECO:0000256" key="6">
    <source>
        <dbReference type="ARBA" id="ARBA00023251"/>
    </source>
</evidence>
<comment type="similarity">
    <text evidence="2">Belongs to the ABC transporter superfamily.</text>
</comment>
<comment type="subcellular location">
    <subcellularLocation>
        <location evidence="1">Cell membrane</location>
        <topology evidence="1">Peripheral membrane protein</topology>
    </subcellularLocation>
</comment>
<dbReference type="GO" id="GO:0046677">
    <property type="term" value="P:response to antibiotic"/>
    <property type="evidence" value="ECO:0007669"/>
    <property type="project" value="UniProtKB-KW"/>
</dbReference>
<dbReference type="PROSITE" id="PS50893">
    <property type="entry name" value="ABC_TRANSPORTER_2"/>
    <property type="match status" value="1"/>
</dbReference>
<dbReference type="Gene3D" id="3.40.50.300">
    <property type="entry name" value="P-loop containing nucleotide triphosphate hydrolases"/>
    <property type="match status" value="1"/>
</dbReference>
<dbReference type="InterPro" id="IPR003439">
    <property type="entry name" value="ABC_transporter-like_ATP-bd"/>
</dbReference>
<evidence type="ECO:0000256" key="5">
    <source>
        <dbReference type="ARBA" id="ARBA00022840"/>
    </source>
</evidence>
<dbReference type="PANTHER" id="PTHR42711">
    <property type="entry name" value="ABC TRANSPORTER ATP-BINDING PROTEIN"/>
    <property type="match status" value="1"/>
</dbReference>
<accession>A0A285JJF0</accession>
<keyword evidence="3" id="KW-0813">Transport</keyword>
<dbReference type="InterPro" id="IPR027417">
    <property type="entry name" value="P-loop_NTPase"/>
</dbReference>
<sequence length="306" mass="33118">MTGTRHTHEPVIDVRHLVKRFGRFTAVDGLDLQVQPGSVHGFLGPNGAGKTTTIRALLGLYRATAGRIRVLGLDPARHADAVTRQLSYVPGEVTLWPNLTGQEVLDALAGLRGRRDEAAERRLTEAFALDPHRKVRTYSKGNRQKVVLVAAFAAPTDLLILDEPTSGLDPLMEVMFQQCVRDAAAAGRTILLSSHLLAEVEDVCDTVTIIKDGRLVESGRLADMRHLAASTVTARPPAEQFAAVMERLHRLGVAADSDAGVLHMSVPRTTVPAALGLLAEVEADDITCTPARLEDLFLRHYAVAAR</sequence>
<dbReference type="GO" id="GO:0005524">
    <property type="term" value="F:ATP binding"/>
    <property type="evidence" value="ECO:0007669"/>
    <property type="project" value="UniProtKB-KW"/>
</dbReference>
<proteinExistence type="inferred from homology"/>
<dbReference type="PROSITE" id="PS00211">
    <property type="entry name" value="ABC_TRANSPORTER_1"/>
    <property type="match status" value="1"/>
</dbReference>
<reference evidence="8 9" key="1">
    <citation type="submission" date="2017-09" db="EMBL/GenBank/DDBJ databases">
        <authorList>
            <person name="Ehlers B."/>
            <person name="Leendertz F.H."/>
        </authorList>
    </citation>
    <scope>NUCLEOTIDE SEQUENCE [LARGE SCALE GENOMIC DNA]</scope>
    <source>
        <strain evidence="8 9">CGMCC 4.6857</strain>
    </source>
</reference>
<gene>
    <name evidence="8" type="ORF">SAMN05421748_120149</name>
</gene>
<evidence type="ECO:0000256" key="1">
    <source>
        <dbReference type="ARBA" id="ARBA00004202"/>
    </source>
</evidence>
<evidence type="ECO:0000313" key="8">
    <source>
        <dbReference type="EMBL" id="SNY59496.1"/>
    </source>
</evidence>
<dbReference type="GO" id="GO:0016887">
    <property type="term" value="F:ATP hydrolysis activity"/>
    <property type="evidence" value="ECO:0007669"/>
    <property type="project" value="InterPro"/>
</dbReference>